<dbReference type="EMBL" id="CP000774">
    <property type="protein sequence ID" value="ABS64878.1"/>
    <property type="molecule type" value="Genomic_DNA"/>
</dbReference>
<dbReference type="Pfam" id="PF04519">
    <property type="entry name" value="Bactofilin"/>
    <property type="match status" value="1"/>
</dbReference>
<dbReference type="KEGG" id="pla:Plav_3273"/>
<reference evidence="3 4" key="1">
    <citation type="journal article" date="2011" name="Stand. Genomic Sci.">
        <title>Complete genome sequence of Parvibaculum lavamentivorans type strain (DS-1(T)).</title>
        <authorList>
            <person name="Schleheck D."/>
            <person name="Weiss M."/>
            <person name="Pitluck S."/>
            <person name="Bruce D."/>
            <person name="Land M.L."/>
            <person name="Han S."/>
            <person name="Saunders E."/>
            <person name="Tapia R."/>
            <person name="Detter C."/>
            <person name="Brettin T."/>
            <person name="Han J."/>
            <person name="Woyke T."/>
            <person name="Goodwin L."/>
            <person name="Pennacchio L."/>
            <person name="Nolan M."/>
            <person name="Cook A.M."/>
            <person name="Kjelleberg S."/>
            <person name="Thomas T."/>
        </authorList>
    </citation>
    <scope>NUCLEOTIDE SEQUENCE [LARGE SCALE GENOMIC DNA]</scope>
    <source>
        <strain evidence="4">DS-1 / DSM 13023 / NCIMB 13966</strain>
    </source>
</reference>
<evidence type="ECO:0000313" key="3">
    <source>
        <dbReference type="EMBL" id="ABS64878.1"/>
    </source>
</evidence>
<accession>A7HY95</accession>
<feature type="compositionally biased region" description="Low complexity" evidence="2">
    <location>
        <begin position="182"/>
        <end position="191"/>
    </location>
</feature>
<sequence length="197" mass="20273">MFSRSKDRDTEKAPVPAASAPVSAPGGSNNRRPNVRTAPSIISSDLVVHGNLVATGDIQIDGTVEGDIRSQSLTIGEKASITGEVVAEDIVIRGRVLGTIRGRRVQLASTCHVEGDILHEALAVETGAFFEGNCRHSDDPISQSGPARQAPGAAPRPASAAPTLGDLPRATPRPAPTGDSPVVVNDGGVVVKRPAAQ</sequence>
<dbReference type="AlphaFoldDB" id="A7HY95"/>
<keyword evidence="4" id="KW-1185">Reference proteome</keyword>
<dbReference type="Proteomes" id="UP000006377">
    <property type="component" value="Chromosome"/>
</dbReference>
<proteinExistence type="inferred from homology"/>
<feature type="region of interest" description="Disordered" evidence="2">
    <location>
        <begin position="135"/>
        <end position="197"/>
    </location>
</feature>
<feature type="compositionally biased region" description="Low complexity" evidence="2">
    <location>
        <begin position="13"/>
        <end position="25"/>
    </location>
</feature>
<evidence type="ECO:0008006" key="5">
    <source>
        <dbReference type="Google" id="ProtNLM"/>
    </source>
</evidence>
<dbReference type="eggNOG" id="COG1664">
    <property type="taxonomic scope" value="Bacteria"/>
</dbReference>
<dbReference type="PANTHER" id="PTHR35024">
    <property type="entry name" value="HYPOTHETICAL CYTOSOLIC PROTEIN"/>
    <property type="match status" value="1"/>
</dbReference>
<evidence type="ECO:0000256" key="1">
    <source>
        <dbReference type="ARBA" id="ARBA00044755"/>
    </source>
</evidence>
<feature type="compositionally biased region" description="Low complexity" evidence="2">
    <location>
        <begin position="143"/>
        <end position="162"/>
    </location>
</feature>
<dbReference type="RefSeq" id="WP_012112206.1">
    <property type="nucleotide sequence ID" value="NC_009719.1"/>
</dbReference>
<organism evidence="3 4">
    <name type="scientific">Parvibaculum lavamentivorans (strain DS-1 / DSM 13023 / NCIMB 13966)</name>
    <dbReference type="NCBI Taxonomy" id="402881"/>
    <lineage>
        <taxon>Bacteria</taxon>
        <taxon>Pseudomonadati</taxon>
        <taxon>Pseudomonadota</taxon>
        <taxon>Alphaproteobacteria</taxon>
        <taxon>Hyphomicrobiales</taxon>
        <taxon>Parvibaculaceae</taxon>
        <taxon>Parvibaculum</taxon>
    </lineage>
</organism>
<name>A7HY95_PARL1</name>
<evidence type="ECO:0000313" key="4">
    <source>
        <dbReference type="Proteomes" id="UP000006377"/>
    </source>
</evidence>
<dbReference type="PANTHER" id="PTHR35024:SF4">
    <property type="entry name" value="POLYMER-FORMING CYTOSKELETAL PROTEIN"/>
    <property type="match status" value="1"/>
</dbReference>
<evidence type="ECO:0000256" key="2">
    <source>
        <dbReference type="SAM" id="MobiDB-lite"/>
    </source>
</evidence>
<feature type="region of interest" description="Disordered" evidence="2">
    <location>
        <begin position="1"/>
        <end position="36"/>
    </location>
</feature>
<comment type="similarity">
    <text evidence="1">Belongs to the bactofilin family.</text>
</comment>
<dbReference type="STRING" id="402881.Plav_3273"/>
<dbReference type="HOGENOM" id="CLU_072799_1_4_5"/>
<protein>
    <recommendedName>
        <fullName evidence="5">Polymer-forming cytoskeletal protein</fullName>
    </recommendedName>
</protein>
<feature type="compositionally biased region" description="Basic and acidic residues" evidence="2">
    <location>
        <begin position="1"/>
        <end position="12"/>
    </location>
</feature>
<gene>
    <name evidence="3" type="ordered locus">Plav_3273</name>
</gene>
<dbReference type="InterPro" id="IPR007607">
    <property type="entry name" value="BacA/B"/>
</dbReference>
<dbReference type="OrthoDB" id="5738271at2"/>